<keyword evidence="2" id="KW-0472">Membrane</keyword>
<accession>A0A9P4NGX5</accession>
<organism evidence="3 4">
    <name type="scientific">Tothia fuscella</name>
    <dbReference type="NCBI Taxonomy" id="1048955"/>
    <lineage>
        <taxon>Eukaryota</taxon>
        <taxon>Fungi</taxon>
        <taxon>Dikarya</taxon>
        <taxon>Ascomycota</taxon>
        <taxon>Pezizomycotina</taxon>
        <taxon>Dothideomycetes</taxon>
        <taxon>Pleosporomycetidae</taxon>
        <taxon>Venturiales</taxon>
        <taxon>Cylindrosympodiaceae</taxon>
        <taxon>Tothia</taxon>
    </lineage>
</organism>
<dbReference type="AlphaFoldDB" id="A0A9P4NGX5"/>
<evidence type="ECO:0000256" key="2">
    <source>
        <dbReference type="SAM" id="Phobius"/>
    </source>
</evidence>
<keyword evidence="2" id="KW-1133">Transmembrane helix</keyword>
<dbReference type="InterPro" id="IPR008972">
    <property type="entry name" value="Cupredoxin"/>
</dbReference>
<dbReference type="Proteomes" id="UP000800235">
    <property type="component" value="Unassembled WGS sequence"/>
</dbReference>
<keyword evidence="2" id="KW-0812">Transmembrane</keyword>
<protein>
    <recommendedName>
        <fullName evidence="5">Extracellular serine-rich protein</fullName>
    </recommendedName>
</protein>
<dbReference type="CDD" id="cd12087">
    <property type="entry name" value="TM_EGFR-like"/>
    <property type="match status" value="1"/>
</dbReference>
<feature type="transmembrane region" description="Helical" evidence="2">
    <location>
        <begin position="243"/>
        <end position="265"/>
    </location>
</feature>
<evidence type="ECO:0000313" key="4">
    <source>
        <dbReference type="Proteomes" id="UP000800235"/>
    </source>
</evidence>
<dbReference type="PANTHER" id="PTHR34883">
    <property type="entry name" value="SERINE-RICH PROTEIN, PUTATIVE-RELATED-RELATED"/>
    <property type="match status" value="1"/>
</dbReference>
<name>A0A9P4NGX5_9PEZI</name>
<keyword evidence="4" id="KW-1185">Reference proteome</keyword>
<dbReference type="SUPFAM" id="SSF49503">
    <property type="entry name" value="Cupredoxins"/>
    <property type="match status" value="1"/>
</dbReference>
<proteinExistence type="predicted"/>
<gene>
    <name evidence="3" type="ORF">EJ08DRAFT_518941</name>
</gene>
<feature type="compositionally biased region" description="Low complexity" evidence="1">
    <location>
        <begin position="207"/>
        <end position="216"/>
    </location>
</feature>
<feature type="region of interest" description="Disordered" evidence="1">
    <location>
        <begin position="195"/>
        <end position="216"/>
    </location>
</feature>
<dbReference type="OrthoDB" id="2331100at2759"/>
<evidence type="ECO:0000256" key="1">
    <source>
        <dbReference type="SAM" id="MobiDB-lite"/>
    </source>
</evidence>
<reference evidence="3" key="1">
    <citation type="journal article" date="2020" name="Stud. Mycol.">
        <title>101 Dothideomycetes genomes: a test case for predicting lifestyles and emergence of pathogens.</title>
        <authorList>
            <person name="Haridas S."/>
            <person name="Albert R."/>
            <person name="Binder M."/>
            <person name="Bloem J."/>
            <person name="Labutti K."/>
            <person name="Salamov A."/>
            <person name="Andreopoulos B."/>
            <person name="Baker S."/>
            <person name="Barry K."/>
            <person name="Bills G."/>
            <person name="Bluhm B."/>
            <person name="Cannon C."/>
            <person name="Castanera R."/>
            <person name="Culley D."/>
            <person name="Daum C."/>
            <person name="Ezra D."/>
            <person name="Gonzalez J."/>
            <person name="Henrissat B."/>
            <person name="Kuo A."/>
            <person name="Liang C."/>
            <person name="Lipzen A."/>
            <person name="Lutzoni F."/>
            <person name="Magnuson J."/>
            <person name="Mondo S."/>
            <person name="Nolan M."/>
            <person name="Ohm R."/>
            <person name="Pangilinan J."/>
            <person name="Park H.-J."/>
            <person name="Ramirez L."/>
            <person name="Alfaro M."/>
            <person name="Sun H."/>
            <person name="Tritt A."/>
            <person name="Yoshinaga Y."/>
            <person name="Zwiers L.-H."/>
            <person name="Turgeon B."/>
            <person name="Goodwin S."/>
            <person name="Spatafora J."/>
            <person name="Crous P."/>
            <person name="Grigoriev I."/>
        </authorList>
    </citation>
    <scope>NUCLEOTIDE SEQUENCE</scope>
    <source>
        <strain evidence="3">CBS 130266</strain>
    </source>
</reference>
<dbReference type="InterPro" id="IPR052953">
    <property type="entry name" value="Ser-rich/MCO-related"/>
</dbReference>
<feature type="region of interest" description="Disordered" evidence="1">
    <location>
        <begin position="328"/>
        <end position="366"/>
    </location>
</feature>
<dbReference type="Gene3D" id="2.60.40.420">
    <property type="entry name" value="Cupredoxins - blue copper proteins"/>
    <property type="match status" value="1"/>
</dbReference>
<dbReference type="CDD" id="cd00920">
    <property type="entry name" value="Cupredoxin"/>
    <property type="match status" value="1"/>
</dbReference>
<evidence type="ECO:0008006" key="5">
    <source>
        <dbReference type="Google" id="ProtNLM"/>
    </source>
</evidence>
<comment type="caution">
    <text evidence="3">The sequence shown here is derived from an EMBL/GenBank/DDBJ whole genome shotgun (WGS) entry which is preliminary data.</text>
</comment>
<dbReference type="EMBL" id="MU007100">
    <property type="protein sequence ID" value="KAF2421189.1"/>
    <property type="molecule type" value="Genomic_DNA"/>
</dbReference>
<sequence>MNDCSPPSSRSIFILHQPCTTLALSYRITMAKLSVLPVALALLVLNHFNFAAAQITSSTGSKPAQTYVVKVGINHQFQPEVIQALPGDTVKFDFMPLNHSVVRAEYKYPCIPYEKTGAGKIGFFSGFRPATAILDNPPSWSIKINDSDPILFYCSAPGSCINYEMVGIINPNATTVLATQKDLASKSKFVMQPGEDFPPEAAEIDKPNTPSSTKSSVTTVTATPAASSSAAAVHTKSGLSGGAIAGIAVGGVFVLGLAAALMFFIGRSKTLKETVNRQSQMPPNFPNNHDQPMYQTGFAPMKSPDFHRSSQVGQHEVNQFGHPGHMSMDTAYSAGYSTPRDGGSPPPQFQPHGTPVMVGRQEYRYS</sequence>
<evidence type="ECO:0000313" key="3">
    <source>
        <dbReference type="EMBL" id="KAF2421189.1"/>
    </source>
</evidence>
<dbReference type="PANTHER" id="PTHR34883:SF19">
    <property type="entry name" value="EXTRACELLULAR SERINE-RICH PROTEIN"/>
    <property type="match status" value="1"/>
</dbReference>